<dbReference type="InterPro" id="IPR005467">
    <property type="entry name" value="His_kinase_dom"/>
</dbReference>
<dbReference type="Pfam" id="PF00672">
    <property type="entry name" value="HAMP"/>
    <property type="match status" value="1"/>
</dbReference>
<keyword evidence="8" id="KW-0732">Signal</keyword>
<dbReference type="InterPro" id="IPR001610">
    <property type="entry name" value="PAC"/>
</dbReference>
<evidence type="ECO:0000256" key="9">
    <source>
        <dbReference type="ARBA" id="ARBA00022741"/>
    </source>
</evidence>
<gene>
    <name evidence="31" type="ORF">SAMN02982919_02087</name>
</gene>
<evidence type="ECO:0000256" key="23">
    <source>
        <dbReference type="SAM" id="MobiDB-lite"/>
    </source>
</evidence>
<dbReference type="InterPro" id="IPR036890">
    <property type="entry name" value="HATPase_C_sf"/>
</dbReference>
<dbReference type="SMART" id="SM00086">
    <property type="entry name" value="PAC"/>
    <property type="match status" value="3"/>
</dbReference>
<dbReference type="GO" id="GO:0000155">
    <property type="term" value="F:phosphorelay sensor kinase activity"/>
    <property type="evidence" value="ECO:0007669"/>
    <property type="project" value="InterPro"/>
</dbReference>
<dbReference type="SMART" id="SM00304">
    <property type="entry name" value="HAMP"/>
    <property type="match status" value="1"/>
</dbReference>
<dbReference type="CDD" id="cd16922">
    <property type="entry name" value="HATPase_EvgS-ArcB-TorS-like"/>
    <property type="match status" value="1"/>
</dbReference>
<evidence type="ECO:0000259" key="27">
    <source>
        <dbReference type="PROSITE" id="PS50112"/>
    </source>
</evidence>
<dbReference type="Gene3D" id="3.30.565.10">
    <property type="entry name" value="Histidine kinase-like ATPase, C-terminal domain"/>
    <property type="match status" value="1"/>
</dbReference>
<dbReference type="PANTHER" id="PTHR45339">
    <property type="entry name" value="HYBRID SIGNAL TRANSDUCTION HISTIDINE KINASE J"/>
    <property type="match status" value="1"/>
</dbReference>
<dbReference type="SUPFAM" id="SSF47384">
    <property type="entry name" value="Homodimeric domain of signal transducing histidine kinase"/>
    <property type="match status" value="1"/>
</dbReference>
<dbReference type="InterPro" id="IPR001789">
    <property type="entry name" value="Sig_transdc_resp-reg_receiver"/>
</dbReference>
<dbReference type="Pfam" id="PF01627">
    <property type="entry name" value="Hpt"/>
    <property type="match status" value="1"/>
</dbReference>
<feature type="domain" description="Histidine kinase" evidence="25">
    <location>
        <begin position="863"/>
        <end position="1084"/>
    </location>
</feature>
<comment type="subcellular location">
    <subcellularLocation>
        <location evidence="2">Cell membrane</location>
        <topology evidence="2">Multi-pass membrane protein</topology>
    </subcellularLocation>
</comment>
<dbReference type="GO" id="GO:0005524">
    <property type="term" value="F:ATP binding"/>
    <property type="evidence" value="ECO:0007669"/>
    <property type="project" value="UniProtKB-KW"/>
</dbReference>
<dbReference type="PROSITE" id="PS50894">
    <property type="entry name" value="HPT"/>
    <property type="match status" value="1"/>
</dbReference>
<keyword evidence="13" id="KW-0902">Two-component regulatory system</keyword>
<dbReference type="SUPFAM" id="SSF55781">
    <property type="entry name" value="GAF domain-like"/>
    <property type="match status" value="1"/>
</dbReference>
<proteinExistence type="predicted"/>
<dbReference type="InterPro" id="IPR003018">
    <property type="entry name" value="GAF"/>
</dbReference>
<dbReference type="Gene3D" id="3.30.450.20">
    <property type="entry name" value="PAS domain"/>
    <property type="match status" value="3"/>
</dbReference>
<dbReference type="GO" id="GO:0006355">
    <property type="term" value="P:regulation of DNA-templated transcription"/>
    <property type="evidence" value="ECO:0007669"/>
    <property type="project" value="InterPro"/>
</dbReference>
<dbReference type="STRING" id="180197.SAMN02982919_02087"/>
<feature type="transmembrane region" description="Helical" evidence="24">
    <location>
        <begin position="198"/>
        <end position="218"/>
    </location>
</feature>
<feature type="transmembrane region" description="Helical" evidence="24">
    <location>
        <begin position="17"/>
        <end position="37"/>
    </location>
</feature>
<evidence type="ECO:0000256" key="18">
    <source>
        <dbReference type="ARBA" id="ARBA00068150"/>
    </source>
</evidence>
<sequence>MSQLLHLFERQSLRTKLAAGFAVWLALLVVLIASNIYTQQQLNAQIQQSYETDLIGLSRTKEVQAQSILLGRVVRQALLASSPQQRADMLQQITQVRRKIEQQINTLQKLPLPAATQASLQRFQSGYEQYLRQLETQVIPLLQQGQTEQAIAEFNSSAMQGFGADAITTINEVAQQIEDQAHQTMQHMQAQGRNGLHLSYLLLALGTVVGAAWGWVMVVSIRRPTEQVRQAVEQLAQGQLQVTIPHTDLDNEVGAMARSVQVLQQGAQQREVQSWVKTHLSDLAQNLQSACDLQALSHTLFQELAPLVQLGYGVLYLHEEDRPQLRLLGSYAHRQPLELPATVALGQNLLGQCALNRSPILLQPPPAHYVHAGSALGDALPYAVLILPVLRNQHLLGVLELAVLDRITAQEQTLLDDLLPLLAMNLEILQRSLSTSQLLDETRRQAQALQEQAATLEEQAVELEAQQNSLRDTEAWYRSIIESAPDGMLVTNDHGTIVLANPPLETMFGYACGALVGQSVERLLPTALRANSEPDHPTPNTQTSGTQEWSGLRQNGKPFPVEVGLSALPAVGGHSGSLCMAVRDISERKAAEDRLAALEEHSRLILASVNDGIVGLDLQGRLTFANAATTTILGYTEAQLLGQLMHGLLHHSRPDGSAYPQEQCPMYQSSQDGLSRSTDDEVLWHQNGTPIAVEYTTQPTYKNGELVGTVVVFRDITQRKAAEQALLDERARLQSILDRSPIGIAFSTQGRFRFTNPQFTAMFGSRVGDAAKDIYVDIQDRTRISAALERGEVVHGQEIRMYDKDHQARDMLTSFMPIVYDGEEGILGWLLDITERKVAETAIVRAKEIAEEATRTKSDFLANMSHEIRTPMNAIIGMSHLALQTALDKQQRNYIDKVHRAGESLLGIINDILDFSKIEAGKMSMEVIDFRLEDVMDNLAHLIGMKTEEKGLELLFNAAADVPTALRGDPLRLGQILINLGNNAVKFTQSGEIVLGIAKLAQDADAVELHFWIKDSGIGMTPEQCDKLFKPFTQADASTTRRYGGTGLGLAISRTLVEMMQGRIWVESVAGQGSTFHFNARFGLQAEPMPRRMCSAQELHGMRLLVADDNAVAREILSTMAHSFGIDVDTASSGHEAGTLVQQADTQGQPYNLVLMDWKMPAQDGVETVLQIQHAPLQHQPTIIMVTAYGREDALSAAQARGAKLKTVLTKPVTSSSLLEAIGHALNRCKMPETRAAVRADSYRDAMSQLQGTRVLLVEDNEMNQELAMELLRNAGMEVVLANDGQEALDTLAHDSRFDGILMDCQMPVMDGYTATREIRQNPAWNAIPILAMTANAMAGDREKVLAVGMNDHIAKPLNVGEMFTTLAKWIHPQHPAHIAPPSQPAVRANTLPSLPGIDVQAGLATTMGNHALYTRLLGKFRDSQGDFAAQFATAQQSTDPEAATRVAHTLKGTAGNIGAKGVQAAAAALEQACREGAAAAHIHALLAPVQEQLTPVLAGLQALAPPAPVPAPALVPDLSHLEADLGRLAQLLQDNDVDADLALQALQQQASGTALAPVLDKVASALGAFDFDTALAALRATTAP</sequence>
<dbReference type="Pfam" id="PF00072">
    <property type="entry name" value="Response_reg"/>
    <property type="match status" value="2"/>
</dbReference>
<accession>A0A1H9MX87</accession>
<dbReference type="SUPFAM" id="SSF158472">
    <property type="entry name" value="HAMP domain-like"/>
    <property type="match status" value="1"/>
</dbReference>
<evidence type="ECO:0000256" key="8">
    <source>
        <dbReference type="ARBA" id="ARBA00022729"/>
    </source>
</evidence>
<dbReference type="CDD" id="cd00130">
    <property type="entry name" value="PAS"/>
    <property type="match status" value="2"/>
</dbReference>
<dbReference type="Pfam" id="PF13188">
    <property type="entry name" value="PAS_8"/>
    <property type="match status" value="1"/>
</dbReference>
<dbReference type="InterPro" id="IPR036097">
    <property type="entry name" value="HisK_dim/P_sf"/>
</dbReference>
<dbReference type="Pfam" id="PF13185">
    <property type="entry name" value="GAF_2"/>
    <property type="match status" value="1"/>
</dbReference>
<dbReference type="Gene3D" id="1.10.8.500">
    <property type="entry name" value="HAMP domain in histidine kinase"/>
    <property type="match status" value="1"/>
</dbReference>
<feature type="domain" description="PAC" evidence="28">
    <location>
        <begin position="545"/>
        <end position="597"/>
    </location>
</feature>
<keyword evidence="7 24" id="KW-0812">Transmembrane</keyword>
<dbReference type="SMART" id="SM00387">
    <property type="entry name" value="HATPase_c"/>
    <property type="match status" value="1"/>
</dbReference>
<comment type="catalytic activity">
    <reaction evidence="1">
        <text>ATP + protein L-histidine = ADP + protein N-phospho-L-histidine.</text>
        <dbReference type="EC" id="2.7.13.3"/>
    </reaction>
</comment>
<organism evidence="31 32">
    <name type="scientific">Giesbergeria anulus</name>
    <dbReference type="NCBI Taxonomy" id="180197"/>
    <lineage>
        <taxon>Bacteria</taxon>
        <taxon>Pseudomonadati</taxon>
        <taxon>Pseudomonadota</taxon>
        <taxon>Betaproteobacteria</taxon>
        <taxon>Burkholderiales</taxon>
        <taxon>Comamonadaceae</taxon>
        <taxon>Giesbergeria</taxon>
    </lineage>
</organism>
<evidence type="ECO:0000256" key="4">
    <source>
        <dbReference type="ARBA" id="ARBA00022475"/>
    </source>
</evidence>
<dbReference type="PANTHER" id="PTHR45339:SF1">
    <property type="entry name" value="HYBRID SIGNAL TRANSDUCTION HISTIDINE KINASE J"/>
    <property type="match status" value="1"/>
</dbReference>
<keyword evidence="32" id="KW-1185">Reference proteome</keyword>
<keyword evidence="15 24" id="KW-0472">Membrane</keyword>
<dbReference type="PROSITE" id="PS50112">
    <property type="entry name" value="PAS"/>
    <property type="match status" value="2"/>
</dbReference>
<feature type="domain" description="PAS" evidence="27">
    <location>
        <begin position="473"/>
        <end position="525"/>
    </location>
</feature>
<dbReference type="InterPro" id="IPR011006">
    <property type="entry name" value="CheY-like_superfamily"/>
</dbReference>
<comment type="function">
    <text evidence="16">Member of the two-component regulatory system BvgS/BvgA. Phosphorylates BvgA via a four-step phosphorelay in response to environmental signals.</text>
</comment>
<keyword evidence="14" id="KW-0843">Virulence</keyword>
<evidence type="ECO:0000256" key="10">
    <source>
        <dbReference type="ARBA" id="ARBA00022777"/>
    </source>
</evidence>
<dbReference type="InterPro" id="IPR000700">
    <property type="entry name" value="PAS-assoc_C"/>
</dbReference>
<dbReference type="SMART" id="SM00448">
    <property type="entry name" value="REC"/>
    <property type="match status" value="2"/>
</dbReference>
<keyword evidence="10" id="KW-0418">Kinase</keyword>
<feature type="coiled-coil region" evidence="22">
    <location>
        <begin position="439"/>
        <end position="473"/>
    </location>
</feature>
<reference evidence="31 32" key="1">
    <citation type="submission" date="2016-10" db="EMBL/GenBank/DDBJ databases">
        <authorList>
            <person name="de Groot N.N."/>
        </authorList>
    </citation>
    <scope>NUCLEOTIDE SEQUENCE [LARGE SCALE GENOMIC DNA]</scope>
    <source>
        <strain evidence="31 32">ATCC 35958</strain>
    </source>
</reference>
<keyword evidence="6" id="KW-0808">Transferase</keyword>
<dbReference type="EC" id="2.7.13.3" evidence="3"/>
<dbReference type="InterPro" id="IPR000014">
    <property type="entry name" value="PAS"/>
</dbReference>
<dbReference type="Gene3D" id="1.10.287.130">
    <property type="match status" value="1"/>
</dbReference>
<feature type="modified residue" description="4-aspartylphosphate" evidence="21">
    <location>
        <position position="1157"/>
    </location>
</feature>
<evidence type="ECO:0000256" key="3">
    <source>
        <dbReference type="ARBA" id="ARBA00012438"/>
    </source>
</evidence>
<dbReference type="PRINTS" id="PR00344">
    <property type="entry name" value="BCTRLSENSOR"/>
</dbReference>
<evidence type="ECO:0000256" key="16">
    <source>
        <dbReference type="ARBA" id="ARBA00058004"/>
    </source>
</evidence>
<evidence type="ECO:0000256" key="6">
    <source>
        <dbReference type="ARBA" id="ARBA00022679"/>
    </source>
</evidence>
<evidence type="ECO:0000256" key="13">
    <source>
        <dbReference type="ARBA" id="ARBA00023012"/>
    </source>
</evidence>
<dbReference type="PROSITE" id="PS50885">
    <property type="entry name" value="HAMP"/>
    <property type="match status" value="1"/>
</dbReference>
<evidence type="ECO:0000256" key="24">
    <source>
        <dbReference type="SAM" id="Phobius"/>
    </source>
</evidence>
<evidence type="ECO:0000256" key="14">
    <source>
        <dbReference type="ARBA" id="ARBA00023026"/>
    </source>
</evidence>
<evidence type="ECO:0000256" key="1">
    <source>
        <dbReference type="ARBA" id="ARBA00000085"/>
    </source>
</evidence>
<feature type="modified residue" description="4-aspartylphosphate" evidence="21">
    <location>
        <position position="1304"/>
    </location>
</feature>
<evidence type="ECO:0000256" key="20">
    <source>
        <dbReference type="PROSITE-ProRule" id="PRU00110"/>
    </source>
</evidence>
<evidence type="ECO:0000313" key="31">
    <source>
        <dbReference type="EMBL" id="SER28191.1"/>
    </source>
</evidence>
<evidence type="ECO:0000256" key="19">
    <source>
        <dbReference type="ARBA" id="ARBA00070152"/>
    </source>
</evidence>
<comment type="subunit">
    <text evidence="17">At low DSF concentrations, interacts with RpfF.</text>
</comment>
<dbReference type="FunFam" id="3.30.565.10:FF:000010">
    <property type="entry name" value="Sensor histidine kinase RcsC"/>
    <property type="match status" value="1"/>
</dbReference>
<feature type="domain" description="PAC" evidence="28">
    <location>
        <begin position="795"/>
        <end position="845"/>
    </location>
</feature>
<evidence type="ECO:0000259" key="29">
    <source>
        <dbReference type="PROSITE" id="PS50885"/>
    </source>
</evidence>
<evidence type="ECO:0000256" key="22">
    <source>
        <dbReference type="SAM" id="Coils"/>
    </source>
</evidence>
<dbReference type="PROSITE" id="PS50113">
    <property type="entry name" value="PAC"/>
    <property type="match status" value="3"/>
</dbReference>
<dbReference type="Pfam" id="PF00989">
    <property type="entry name" value="PAS"/>
    <property type="match status" value="1"/>
</dbReference>
<dbReference type="SUPFAM" id="SSF55785">
    <property type="entry name" value="PYP-like sensor domain (PAS domain)"/>
    <property type="match status" value="3"/>
</dbReference>
<keyword evidence="5 21" id="KW-0597">Phosphoprotein</keyword>
<dbReference type="RefSeq" id="WP_091457041.1">
    <property type="nucleotide sequence ID" value="NZ_FOGD01000006.1"/>
</dbReference>
<dbReference type="CDD" id="cd00082">
    <property type="entry name" value="HisKA"/>
    <property type="match status" value="1"/>
</dbReference>
<dbReference type="InterPro" id="IPR036641">
    <property type="entry name" value="HPT_dom_sf"/>
</dbReference>
<evidence type="ECO:0000256" key="21">
    <source>
        <dbReference type="PROSITE-ProRule" id="PRU00169"/>
    </source>
</evidence>
<feature type="region of interest" description="Disordered" evidence="23">
    <location>
        <begin position="652"/>
        <end position="672"/>
    </location>
</feature>
<dbReference type="Gene3D" id="3.30.450.40">
    <property type="match status" value="1"/>
</dbReference>
<dbReference type="InterPro" id="IPR035965">
    <property type="entry name" value="PAS-like_dom_sf"/>
</dbReference>
<evidence type="ECO:0000256" key="5">
    <source>
        <dbReference type="ARBA" id="ARBA00022553"/>
    </source>
</evidence>
<evidence type="ECO:0000256" key="11">
    <source>
        <dbReference type="ARBA" id="ARBA00022840"/>
    </source>
</evidence>
<feature type="domain" description="HPt" evidence="30">
    <location>
        <begin position="1410"/>
        <end position="1504"/>
    </location>
</feature>
<dbReference type="SUPFAM" id="SSF52172">
    <property type="entry name" value="CheY-like"/>
    <property type="match status" value="2"/>
</dbReference>
<keyword evidence="9" id="KW-0547">Nucleotide-binding</keyword>
<feature type="domain" description="HAMP" evidence="29">
    <location>
        <begin position="219"/>
        <end position="272"/>
    </location>
</feature>
<dbReference type="InterPro" id="IPR003661">
    <property type="entry name" value="HisK_dim/P_dom"/>
</dbReference>
<dbReference type="InterPro" id="IPR004358">
    <property type="entry name" value="Sig_transdc_His_kin-like_C"/>
</dbReference>
<dbReference type="SMART" id="SM00388">
    <property type="entry name" value="HisKA"/>
    <property type="match status" value="1"/>
</dbReference>
<name>A0A1H9MX87_9BURK</name>
<evidence type="ECO:0000256" key="12">
    <source>
        <dbReference type="ARBA" id="ARBA00022989"/>
    </source>
</evidence>
<dbReference type="InterPro" id="IPR003660">
    <property type="entry name" value="HAMP_dom"/>
</dbReference>
<evidence type="ECO:0000259" key="26">
    <source>
        <dbReference type="PROSITE" id="PS50110"/>
    </source>
</evidence>
<evidence type="ECO:0000259" key="30">
    <source>
        <dbReference type="PROSITE" id="PS50894"/>
    </source>
</evidence>
<feature type="compositionally biased region" description="Polar residues" evidence="23">
    <location>
        <begin position="538"/>
        <end position="553"/>
    </location>
</feature>
<keyword evidence="22" id="KW-0175">Coiled coil</keyword>
<dbReference type="SUPFAM" id="SSF55874">
    <property type="entry name" value="ATPase domain of HSP90 chaperone/DNA topoisomerase II/histidine kinase"/>
    <property type="match status" value="1"/>
</dbReference>
<dbReference type="Pfam" id="PF02518">
    <property type="entry name" value="HATPase_c"/>
    <property type="match status" value="1"/>
</dbReference>
<evidence type="ECO:0000256" key="2">
    <source>
        <dbReference type="ARBA" id="ARBA00004651"/>
    </source>
</evidence>
<protein>
    <recommendedName>
        <fullName evidence="18">Sensory/regulatory protein RpfC</fullName>
        <ecNumber evidence="3">2.7.13.3</ecNumber>
    </recommendedName>
    <alternativeName>
        <fullName evidence="19">Virulence sensor protein BvgS</fullName>
    </alternativeName>
</protein>
<dbReference type="CDD" id="cd17546">
    <property type="entry name" value="REC_hyHK_CKI1_RcsC-like"/>
    <property type="match status" value="2"/>
</dbReference>
<dbReference type="InterPro" id="IPR029016">
    <property type="entry name" value="GAF-like_dom_sf"/>
</dbReference>
<evidence type="ECO:0000256" key="7">
    <source>
        <dbReference type="ARBA" id="ARBA00022692"/>
    </source>
</evidence>
<feature type="region of interest" description="Disordered" evidence="23">
    <location>
        <begin position="530"/>
        <end position="553"/>
    </location>
</feature>
<dbReference type="SMART" id="SM00065">
    <property type="entry name" value="GAF"/>
    <property type="match status" value="1"/>
</dbReference>
<dbReference type="PROSITE" id="PS50109">
    <property type="entry name" value="HIS_KIN"/>
    <property type="match status" value="1"/>
</dbReference>
<dbReference type="Pfam" id="PF12729">
    <property type="entry name" value="4HB_MCP_1"/>
    <property type="match status" value="1"/>
</dbReference>
<dbReference type="PROSITE" id="PS50110">
    <property type="entry name" value="RESPONSE_REGULATORY"/>
    <property type="match status" value="2"/>
</dbReference>
<evidence type="ECO:0000256" key="15">
    <source>
        <dbReference type="ARBA" id="ARBA00023136"/>
    </source>
</evidence>
<evidence type="ECO:0000313" key="32">
    <source>
        <dbReference type="Proteomes" id="UP000199766"/>
    </source>
</evidence>
<dbReference type="InterPro" id="IPR008207">
    <property type="entry name" value="Sig_transdc_His_kin_Hpt_dom"/>
</dbReference>
<dbReference type="InterPro" id="IPR024478">
    <property type="entry name" value="HlyB_4HB_MCP"/>
</dbReference>
<evidence type="ECO:0000259" key="28">
    <source>
        <dbReference type="PROSITE" id="PS50113"/>
    </source>
</evidence>
<keyword evidence="11" id="KW-0067">ATP-binding</keyword>
<dbReference type="InterPro" id="IPR003594">
    <property type="entry name" value="HATPase_dom"/>
</dbReference>
<dbReference type="Pfam" id="PF13426">
    <property type="entry name" value="PAS_9"/>
    <property type="match status" value="1"/>
</dbReference>
<dbReference type="EMBL" id="FOGD01000006">
    <property type="protein sequence ID" value="SER28191.1"/>
    <property type="molecule type" value="Genomic_DNA"/>
</dbReference>
<dbReference type="Pfam" id="PF00512">
    <property type="entry name" value="HisKA"/>
    <property type="match status" value="1"/>
</dbReference>
<dbReference type="Proteomes" id="UP000199766">
    <property type="component" value="Unassembled WGS sequence"/>
</dbReference>
<evidence type="ECO:0000256" key="17">
    <source>
        <dbReference type="ARBA" id="ARBA00064003"/>
    </source>
</evidence>
<feature type="modified residue" description="Phosphohistidine" evidence="20">
    <location>
        <position position="1449"/>
    </location>
</feature>
<feature type="domain" description="Response regulatory" evidence="26">
    <location>
        <begin position="1103"/>
        <end position="1226"/>
    </location>
</feature>
<feature type="domain" description="Response regulatory" evidence="26">
    <location>
        <begin position="1254"/>
        <end position="1371"/>
    </location>
</feature>
<feature type="domain" description="PAS" evidence="27">
    <location>
        <begin position="598"/>
        <end position="673"/>
    </location>
</feature>
<keyword evidence="12 24" id="KW-1133">Transmembrane helix</keyword>
<dbReference type="SMART" id="SM00091">
    <property type="entry name" value="PAS"/>
    <property type="match status" value="3"/>
</dbReference>
<dbReference type="InterPro" id="IPR013767">
    <property type="entry name" value="PAS_fold"/>
</dbReference>
<evidence type="ECO:0000259" key="25">
    <source>
        <dbReference type="PROSITE" id="PS50109"/>
    </source>
</evidence>
<feature type="domain" description="PAC" evidence="28">
    <location>
        <begin position="676"/>
        <end position="728"/>
    </location>
</feature>
<keyword evidence="4" id="KW-1003">Cell membrane</keyword>
<dbReference type="Gene3D" id="1.20.120.160">
    <property type="entry name" value="HPT domain"/>
    <property type="match status" value="1"/>
</dbReference>
<dbReference type="GO" id="GO:0005886">
    <property type="term" value="C:plasma membrane"/>
    <property type="evidence" value="ECO:0007669"/>
    <property type="project" value="UniProtKB-SubCell"/>
</dbReference>
<dbReference type="Gene3D" id="3.40.50.2300">
    <property type="match status" value="2"/>
</dbReference>
<dbReference type="FunFam" id="1.10.287.130:FF:000002">
    <property type="entry name" value="Two-component osmosensing histidine kinase"/>
    <property type="match status" value="1"/>
</dbReference>
<dbReference type="OrthoDB" id="5290456at2"/>
<dbReference type="SUPFAM" id="SSF47226">
    <property type="entry name" value="Histidine-containing phosphotransfer domain, HPT domain"/>
    <property type="match status" value="1"/>
</dbReference>
<dbReference type="NCBIfam" id="TIGR00229">
    <property type="entry name" value="sensory_box"/>
    <property type="match status" value="3"/>
</dbReference>